<organism evidence="9 10">
    <name type="scientific">Coleophoma cylindrospora</name>
    <dbReference type="NCBI Taxonomy" id="1849047"/>
    <lineage>
        <taxon>Eukaryota</taxon>
        <taxon>Fungi</taxon>
        <taxon>Dikarya</taxon>
        <taxon>Ascomycota</taxon>
        <taxon>Pezizomycotina</taxon>
        <taxon>Leotiomycetes</taxon>
        <taxon>Helotiales</taxon>
        <taxon>Dermateaceae</taxon>
        <taxon>Coleophoma</taxon>
    </lineage>
</organism>
<evidence type="ECO:0000256" key="1">
    <source>
        <dbReference type="ARBA" id="ARBA00004477"/>
    </source>
</evidence>
<keyword evidence="5" id="KW-0256">Endoplasmic reticulum</keyword>
<comment type="subcellular location">
    <subcellularLocation>
        <location evidence="1">Endoplasmic reticulum membrane</location>
        <topology evidence="1">Multi-pass membrane protein</topology>
    </subcellularLocation>
</comment>
<evidence type="ECO:0000313" key="9">
    <source>
        <dbReference type="EMBL" id="RDW82176.1"/>
    </source>
</evidence>
<evidence type="ECO:0000256" key="6">
    <source>
        <dbReference type="ARBA" id="ARBA00022989"/>
    </source>
</evidence>
<evidence type="ECO:0000256" key="8">
    <source>
        <dbReference type="SAM" id="Phobius"/>
    </source>
</evidence>
<evidence type="ECO:0008006" key="11">
    <source>
        <dbReference type="Google" id="ProtNLM"/>
    </source>
</evidence>
<dbReference type="UniPathway" id="UPA00196"/>
<comment type="pathway">
    <text evidence="2">Glycolipid biosynthesis; glycosylphosphatidylinositol-anchor biosynthesis.</text>
</comment>
<comment type="caution">
    <text evidence="9">The sequence shown here is derived from an EMBL/GenBank/DDBJ whole genome shotgun (WGS) entry which is preliminary data.</text>
</comment>
<dbReference type="InterPro" id="IPR009580">
    <property type="entry name" value="GPI_biosynthesis_protein_Pig-F"/>
</dbReference>
<evidence type="ECO:0000256" key="3">
    <source>
        <dbReference type="ARBA" id="ARBA00022502"/>
    </source>
</evidence>
<dbReference type="AlphaFoldDB" id="A0A3D8S7C2"/>
<protein>
    <recommendedName>
        <fullName evidence="11">Glycosylphosphatidylinositol anchor biosynthesis protein 11</fullName>
    </recommendedName>
</protein>
<accession>A0A3D8S7C2</accession>
<gene>
    <name evidence="9" type="ORF">BP6252_03288</name>
</gene>
<dbReference type="GO" id="GO:0005789">
    <property type="term" value="C:endoplasmic reticulum membrane"/>
    <property type="evidence" value="ECO:0007669"/>
    <property type="project" value="UniProtKB-SubCell"/>
</dbReference>
<dbReference type="GO" id="GO:0006506">
    <property type="term" value="P:GPI anchor biosynthetic process"/>
    <property type="evidence" value="ECO:0007669"/>
    <property type="project" value="UniProtKB-UniPathway"/>
</dbReference>
<evidence type="ECO:0000256" key="4">
    <source>
        <dbReference type="ARBA" id="ARBA00022692"/>
    </source>
</evidence>
<evidence type="ECO:0000256" key="5">
    <source>
        <dbReference type="ARBA" id="ARBA00022824"/>
    </source>
</evidence>
<proteinExistence type="predicted"/>
<feature type="transmembrane region" description="Helical" evidence="8">
    <location>
        <begin position="65"/>
        <end position="88"/>
    </location>
</feature>
<reference evidence="9 10" key="1">
    <citation type="journal article" date="2018" name="IMA Fungus">
        <title>IMA Genome-F 9: Draft genome sequence of Annulohypoxylon stygium, Aspergillus mulundensis, Berkeleyomyces basicola (syn. Thielaviopsis basicola), Ceratocystis smalleyi, two Cercospora beticola strains, Coleophoma cylindrospora, Fusarium fracticaudum, Phialophora cf. hyalina, and Morchella septimelata.</title>
        <authorList>
            <person name="Wingfield B.D."/>
            <person name="Bills G.F."/>
            <person name="Dong Y."/>
            <person name="Huang W."/>
            <person name="Nel W.J."/>
            <person name="Swalarsk-Parry B.S."/>
            <person name="Vaghefi N."/>
            <person name="Wilken P.M."/>
            <person name="An Z."/>
            <person name="de Beer Z.W."/>
            <person name="De Vos L."/>
            <person name="Chen L."/>
            <person name="Duong T.A."/>
            <person name="Gao Y."/>
            <person name="Hammerbacher A."/>
            <person name="Kikkert J.R."/>
            <person name="Li Y."/>
            <person name="Li H."/>
            <person name="Li K."/>
            <person name="Li Q."/>
            <person name="Liu X."/>
            <person name="Ma X."/>
            <person name="Naidoo K."/>
            <person name="Pethybridge S.J."/>
            <person name="Sun J."/>
            <person name="Steenkamp E.T."/>
            <person name="van der Nest M.A."/>
            <person name="van Wyk S."/>
            <person name="Wingfield M.J."/>
            <person name="Xiong C."/>
            <person name="Yue Q."/>
            <person name="Zhang X."/>
        </authorList>
    </citation>
    <scope>NUCLEOTIDE SEQUENCE [LARGE SCALE GENOMIC DNA]</scope>
    <source>
        <strain evidence="9 10">BP6252</strain>
    </source>
</reference>
<evidence type="ECO:0000313" key="10">
    <source>
        <dbReference type="Proteomes" id="UP000256645"/>
    </source>
</evidence>
<keyword evidence="10" id="KW-1185">Reference proteome</keyword>
<feature type="transmembrane region" description="Helical" evidence="8">
    <location>
        <begin position="215"/>
        <end position="236"/>
    </location>
</feature>
<feature type="transmembrane region" description="Helical" evidence="8">
    <location>
        <begin position="115"/>
        <end position="141"/>
    </location>
</feature>
<sequence length="249" mass="26634">MPLIDPVTMSSSGAKAQSSAAKPSLPVELLPSEVARIFTHIHPVLLLSAYYARFQSLVADPVHTLLSGLLPLAITQILYAVLCLPATGSDKRPTLKKKLNAPKKASSDNNLMSKVFTVFFALVLSLLSTPVLAAVQVLFGAPITTHLLHTLLGSAHIALLAAFPLIYVHGSDGAKWREIASAYSPADEIFGGSVGCLVGAWLGAVPIPLDWDREWQKWPVTIVTGAYMGYVAGKLIGGRLLKGKRIEFD</sequence>
<keyword evidence="7 8" id="KW-0472">Membrane</keyword>
<name>A0A3D8S7C2_9HELO</name>
<evidence type="ECO:0000256" key="7">
    <source>
        <dbReference type="ARBA" id="ARBA00023136"/>
    </source>
</evidence>
<dbReference type="Pfam" id="PF06699">
    <property type="entry name" value="PIG-F"/>
    <property type="match status" value="1"/>
</dbReference>
<dbReference type="OrthoDB" id="17366at2759"/>
<dbReference type="STRING" id="1849047.A0A3D8S7C2"/>
<feature type="transmembrane region" description="Helical" evidence="8">
    <location>
        <begin position="147"/>
        <end position="168"/>
    </location>
</feature>
<evidence type="ECO:0000256" key="2">
    <source>
        <dbReference type="ARBA" id="ARBA00004687"/>
    </source>
</evidence>
<dbReference type="Proteomes" id="UP000256645">
    <property type="component" value="Unassembled WGS sequence"/>
</dbReference>
<keyword evidence="6 8" id="KW-1133">Transmembrane helix</keyword>
<keyword evidence="3" id="KW-0337">GPI-anchor biosynthesis</keyword>
<keyword evidence="4 8" id="KW-0812">Transmembrane</keyword>
<feature type="transmembrane region" description="Helical" evidence="8">
    <location>
        <begin position="189"/>
        <end position="209"/>
    </location>
</feature>
<dbReference type="EMBL" id="PDLM01000003">
    <property type="protein sequence ID" value="RDW82176.1"/>
    <property type="molecule type" value="Genomic_DNA"/>
</dbReference>